<feature type="region of interest" description="Disordered" evidence="1">
    <location>
        <begin position="1141"/>
        <end position="1266"/>
    </location>
</feature>
<feature type="region of interest" description="Disordered" evidence="1">
    <location>
        <begin position="812"/>
        <end position="839"/>
    </location>
</feature>
<organism evidence="3 4">
    <name type="scientific">Cymbomonas tetramitiformis</name>
    <dbReference type="NCBI Taxonomy" id="36881"/>
    <lineage>
        <taxon>Eukaryota</taxon>
        <taxon>Viridiplantae</taxon>
        <taxon>Chlorophyta</taxon>
        <taxon>Pyramimonadophyceae</taxon>
        <taxon>Pyramimonadales</taxon>
        <taxon>Pyramimonadaceae</taxon>
        <taxon>Cymbomonas</taxon>
    </lineage>
</organism>
<feature type="domain" description="Cadherin-like beta-sandwich-like" evidence="2">
    <location>
        <begin position="611"/>
        <end position="696"/>
    </location>
</feature>
<evidence type="ECO:0000313" key="4">
    <source>
        <dbReference type="Proteomes" id="UP001190700"/>
    </source>
</evidence>
<proteinExistence type="predicted"/>
<evidence type="ECO:0000259" key="2">
    <source>
        <dbReference type="Pfam" id="PF12733"/>
    </source>
</evidence>
<feature type="compositionally biased region" description="Gly residues" evidence="1">
    <location>
        <begin position="1178"/>
        <end position="1210"/>
    </location>
</feature>
<feature type="compositionally biased region" description="Polar residues" evidence="1">
    <location>
        <begin position="816"/>
        <end position="828"/>
    </location>
</feature>
<feature type="compositionally biased region" description="Acidic residues" evidence="1">
    <location>
        <begin position="1162"/>
        <end position="1176"/>
    </location>
</feature>
<accession>A0AAE0LCA9</accession>
<dbReference type="Pfam" id="PF12733">
    <property type="entry name" value="Cadherin-like"/>
    <property type="match status" value="1"/>
</dbReference>
<reference evidence="3 4" key="1">
    <citation type="journal article" date="2015" name="Genome Biol. Evol.">
        <title>Comparative Genomics of a Bacterivorous Green Alga Reveals Evolutionary Causalities and Consequences of Phago-Mixotrophic Mode of Nutrition.</title>
        <authorList>
            <person name="Burns J.A."/>
            <person name="Paasch A."/>
            <person name="Narechania A."/>
            <person name="Kim E."/>
        </authorList>
    </citation>
    <scope>NUCLEOTIDE SEQUENCE [LARGE SCALE GENOMIC DNA]</scope>
    <source>
        <strain evidence="3 4">PLY_AMNH</strain>
    </source>
</reference>
<evidence type="ECO:0000313" key="3">
    <source>
        <dbReference type="EMBL" id="KAK3280171.1"/>
    </source>
</evidence>
<name>A0AAE0LCA9_9CHLO</name>
<dbReference type="InterPro" id="IPR025883">
    <property type="entry name" value="Cadherin-like_domain"/>
</dbReference>
<dbReference type="EMBL" id="LGRX02004504">
    <property type="protein sequence ID" value="KAK3280171.1"/>
    <property type="molecule type" value="Genomic_DNA"/>
</dbReference>
<evidence type="ECO:0000256" key="1">
    <source>
        <dbReference type="SAM" id="MobiDB-lite"/>
    </source>
</evidence>
<keyword evidence="4" id="KW-1185">Reference proteome</keyword>
<gene>
    <name evidence="3" type="ORF">CYMTET_11980</name>
</gene>
<dbReference type="Proteomes" id="UP001190700">
    <property type="component" value="Unassembled WGS sequence"/>
</dbReference>
<protein>
    <recommendedName>
        <fullName evidence="2">Cadherin-like beta-sandwich-like domain-containing protein</fullName>
    </recommendedName>
</protein>
<sequence length="1357" mass="143998">MVLVDLNLGATLCDCSSNNLISDRGGLSWVGGVAQELVVVDTRVGAVEVGIDASDGSMAYTRDYVSAPRGSVFSDVVTGQLFQLVQSFAEDSPVVANTKVFGLRCWNDAGTAVRSDVHLTEKFGGYTMGDPYNLYAGRGVAAFKDIRGYWITVLLTCTDGALADTVQLNPEDSGSFSHAPCNADLIPRQLGVLEEPSTYTYAIVYPGSDGYIYRRSLPTGTETRIPNSPQVASSHVCSLGVNPTMQKWLWTGYKPHTYGYTAYGEMDLPIIMCNATFDIPVPDIPPPFCRSTGDPHFSAWSHRRFDFHGRGEYILARLNSSKANHAAEIHTCQQDAAPQWTGATGNTMLAVHLPGSGITITVLPASPAPAVTVSCTPVACGSVTGLTVDRNQSVYKGTTITLPSTLQVHVHSWSSSSTHSATASSAMFLSIYLEMPTGEVNRYTGIQGDGLCGPVTLGGLNYDITGDQDYSSAALYSTWKVPASQTYFPAVVADSLLLTGEEGTSFYGLDGLYPGLASTSSAQVGSLCEGDGYFEPPCPNDDAVRTLLNASGFDADHIRANCLTLKSLGVGMTYADNISTRRRNMLQSTSAGSLSSSDAPASSSSAYGALTPEFDPAILEYTMVVPWNVVSVDVNPEAAPTAGYAVTIEMTVNGNTCVPGLGVTVVLDPGTISIHVDVFVVEMPHIIRNYVVIVKREFFEPHTPYLTALELGSRIELDPPFAPKTTFYSAELPFYQMWLMYWAVTEAGYGIELDDQTVPSNPSKWVTISYPHYGISETAIRLYDLNDASRTSLTSYLIQSLEVGTVFAEEGRSTNDDAQGSSSNNGDQPATGWRRKAVEQTDSMATSIRRQAVATRANEVTLTPDFDPSELWYIAIVPRDAVAVLVQAEAAAAYGAAAVDGDLSVVTSVNGIRTTDGGVQVELLRSGTTTVEVNAAVLDLPESVTAPTYTIFVGRPPLPPLLEALELLPATAVLAPPFDPFTTLYSVNIPYQDGGGLVRYRATVSEGHGTTLFIADEERALEYHQADEEGWATVLYSPGFTVTQIYVHHLNDAAMTTLTAYAIRFAWAASSPATPPATDTDACHAQGLPHCVTYHLSDSADGGDSSGLQDYDVSSRDIIAGANDGESDMYTCYQRIYVGAPPGDTQWNPPASDDHDSSGGDYGEDDGDTNDDDNDINDGGGGGSAGADGPGSDDGSGDGADYGSGSGDGTGEGHDPGDAGGGNVDDDNDGETTGGGLDVVDEYRTSNSDEDEDDDDAGGGGGGGVKEGGTVAAIKVTMKAVVEVEVVEVAEVAQAGLKTMTFLMEQECPRMHRSHPELLGCPPTQTSSRRCHQRLLGLQGGHQTFCHHFLTGRTSMM</sequence>
<comment type="caution">
    <text evidence="3">The sequence shown here is derived from an EMBL/GenBank/DDBJ whole genome shotgun (WGS) entry which is preliminary data.</text>
</comment>
<feature type="compositionally biased region" description="Acidic residues" evidence="1">
    <location>
        <begin position="1248"/>
        <end position="1257"/>
    </location>
</feature>